<evidence type="ECO:0000259" key="5">
    <source>
        <dbReference type="Pfam" id="PF01420"/>
    </source>
</evidence>
<sequence length="840" mass="95052">MLYFSLSLNQKVLIIKSPSDNKEQKKFLGYEWSNRKGDEGLKELNSPYLSPLFERDNVENKNKLNFLIKQAFLGYSSDYAIPKELESYASYAKLIDMIDFEKVEFNKAISLSPDSKSGVNGESLWGNCKYELVRLGEIISELQTAKRPEGGVGNYTDGALSLGGEHINNTSGYIKLDSPKYVPMDFYKQFESQDKGIVKKNDILICKDGALSGKVALVRDEFLNQSVMINEHIFLVRCNESEVKQKYLFFILHSGVGQSLLKSSVTGSAQGGINQTNLKNLKIPLPPLEIQKQIVSECEKVEEQYNTIRMSIEEYQKLIKAILIKCGICELQNTEFANNELDSQNIDEAISLILKELENLESKLDFELLQNLNEETANKESLALDIQELQNILESLPTPPPRGWERVKLGEIADISRGASPRPISQFLTDKEGGVSWIKIGDVAQGLKYITQTKEKITQEGANKSKRVKMGDFILSNSMSVGRPYICKIDGCIHDGWLLLSNISQNIDKEFLYYALISDDTQKQIQQKALGSLVENLNIDRVKQVKIPLLPLKIQKQIISALESIESKITEIDSKLGNLEKQKALILANSLSHKRERERDEDELKLILTQIALLEWQKEFWQKAFKQVLSKTLLTKPLEVKENPIQNLKNLLNTLPIPPKEGWERARLNDKTKFSLSIGKRVLDSELKEQGGIPVYSANVKKPFGFIDREILSNYEKDSVLWGIDGDWVVGFVPKNTPFYPTDHCGVLRVNEGKARLIAYILEYEGIQAGFSRNLRASIQRIATLKIIFPPLKAQEQIAQALENIESKITEIDSKLGNLEKQKALILENSLSNKQDEVKL</sequence>
<keyword evidence="7" id="KW-1185">Reference proteome</keyword>
<feature type="domain" description="Type I restriction modification DNA specificity" evidence="5">
    <location>
        <begin position="189"/>
        <end position="303"/>
    </location>
</feature>
<evidence type="ECO:0000256" key="3">
    <source>
        <dbReference type="ARBA" id="ARBA00023125"/>
    </source>
</evidence>
<feature type="domain" description="Type I restriction modification DNA specificity" evidence="5">
    <location>
        <begin position="661"/>
        <end position="813"/>
    </location>
</feature>
<evidence type="ECO:0000256" key="2">
    <source>
        <dbReference type="ARBA" id="ARBA00022747"/>
    </source>
</evidence>
<keyword evidence="3" id="KW-0238">DNA-binding</keyword>
<dbReference type="GO" id="GO:0009307">
    <property type="term" value="P:DNA restriction-modification system"/>
    <property type="evidence" value="ECO:0007669"/>
    <property type="project" value="UniProtKB-KW"/>
</dbReference>
<dbReference type="InterPro" id="IPR000055">
    <property type="entry name" value="Restrct_endonuc_typeI_TRD"/>
</dbReference>
<dbReference type="PANTHER" id="PTHR43140">
    <property type="entry name" value="TYPE-1 RESTRICTION ENZYME ECOKI SPECIFICITY PROTEIN"/>
    <property type="match status" value="1"/>
</dbReference>
<evidence type="ECO:0000256" key="4">
    <source>
        <dbReference type="SAM" id="Coils"/>
    </source>
</evidence>
<dbReference type="GO" id="GO:0003677">
    <property type="term" value="F:DNA binding"/>
    <property type="evidence" value="ECO:0007669"/>
    <property type="project" value="UniProtKB-KW"/>
</dbReference>
<keyword evidence="4" id="KW-0175">Coiled coil</keyword>
<dbReference type="CDD" id="cd17283">
    <property type="entry name" value="RMtype1_S_Hpy180ORF7835P_TRD2-CR2_like"/>
    <property type="match status" value="1"/>
</dbReference>
<feature type="domain" description="Type I restriction modification DNA specificity" evidence="5">
    <location>
        <begin position="401"/>
        <end position="573"/>
    </location>
</feature>
<dbReference type="SUPFAM" id="SSF116734">
    <property type="entry name" value="DNA methylase specificity domain"/>
    <property type="match status" value="3"/>
</dbReference>
<evidence type="ECO:0000256" key="1">
    <source>
        <dbReference type="ARBA" id="ARBA00010923"/>
    </source>
</evidence>
<dbReference type="InterPro" id="IPR051212">
    <property type="entry name" value="Type-I_RE_S_subunit"/>
</dbReference>
<accession>A0A377PX62</accession>
<dbReference type="Pfam" id="PF01420">
    <property type="entry name" value="Methylase_S"/>
    <property type="match status" value="3"/>
</dbReference>
<dbReference type="Gene3D" id="3.90.220.20">
    <property type="entry name" value="DNA methylase specificity domains"/>
    <property type="match status" value="3"/>
</dbReference>
<evidence type="ECO:0000313" key="7">
    <source>
        <dbReference type="Proteomes" id="UP000255139"/>
    </source>
</evidence>
<gene>
    <name evidence="6" type="ORF">NCTC12714_01652</name>
</gene>
<reference evidence="6 7" key="1">
    <citation type="submission" date="2018-06" db="EMBL/GenBank/DDBJ databases">
        <authorList>
            <consortium name="Pathogen Informatics"/>
            <person name="Doyle S."/>
        </authorList>
    </citation>
    <scope>NUCLEOTIDE SEQUENCE [LARGE SCALE GENOMIC DNA]</scope>
    <source>
        <strain evidence="6 7">NCTC12714</strain>
    </source>
</reference>
<dbReference type="AlphaFoldDB" id="A0A377PX62"/>
<protein>
    <submittedName>
        <fullName evidence="6">Type II restriction-modification enzyme</fullName>
    </submittedName>
</protein>
<dbReference type="EMBL" id="UGJE01000002">
    <property type="protein sequence ID" value="STQ86841.1"/>
    <property type="molecule type" value="Genomic_DNA"/>
</dbReference>
<name>A0A377PX62_9HELI</name>
<evidence type="ECO:0000313" key="6">
    <source>
        <dbReference type="EMBL" id="STQ86841.1"/>
    </source>
</evidence>
<organism evidence="6 7">
    <name type="scientific">Helicobacter muridarum</name>
    <dbReference type="NCBI Taxonomy" id="216"/>
    <lineage>
        <taxon>Bacteria</taxon>
        <taxon>Pseudomonadati</taxon>
        <taxon>Campylobacterota</taxon>
        <taxon>Epsilonproteobacteria</taxon>
        <taxon>Campylobacterales</taxon>
        <taxon>Helicobacteraceae</taxon>
        <taxon>Helicobacter</taxon>
    </lineage>
</organism>
<feature type="coiled-coil region" evidence="4">
    <location>
        <begin position="343"/>
        <end position="392"/>
    </location>
</feature>
<keyword evidence="2" id="KW-0680">Restriction system</keyword>
<dbReference type="InterPro" id="IPR044946">
    <property type="entry name" value="Restrct_endonuc_typeI_TRD_sf"/>
</dbReference>
<proteinExistence type="inferred from homology"/>
<dbReference type="PANTHER" id="PTHR43140:SF1">
    <property type="entry name" value="TYPE I RESTRICTION ENZYME ECOKI SPECIFICITY SUBUNIT"/>
    <property type="match status" value="1"/>
</dbReference>
<comment type="similarity">
    <text evidence="1">Belongs to the type-I restriction system S methylase family.</text>
</comment>
<dbReference type="Proteomes" id="UP000255139">
    <property type="component" value="Unassembled WGS sequence"/>
</dbReference>